<sequence>MEVSYQTLTVNELSELIGGFSAYQAGYATGRAIAIAAVAATFAAL</sequence>
<protein>
    <submittedName>
        <fullName evidence="1">Uncharacterized protein</fullName>
    </submittedName>
</protein>
<dbReference type="AlphaFoldDB" id="G5JXM5"/>
<dbReference type="EMBL" id="AEUW02000001">
    <property type="protein sequence ID" value="EHJ52788.1"/>
    <property type="molecule type" value="Genomic_DNA"/>
</dbReference>
<evidence type="ECO:0000313" key="2">
    <source>
        <dbReference type="Proteomes" id="UP000003573"/>
    </source>
</evidence>
<dbReference type="RefSeq" id="WP_003081237.1">
    <property type="nucleotide sequence ID" value="NZ_AEUW02000001.1"/>
</dbReference>
<comment type="caution">
    <text evidence="1">The sequence shown here is derived from an EMBL/GenBank/DDBJ whole genome shotgun (WGS) entry which is preliminary data.</text>
</comment>
<name>G5JXM5_9STRE</name>
<organism evidence="1 2">
    <name type="scientific">Streptococcus macacae NCTC 11558</name>
    <dbReference type="NCBI Taxonomy" id="764298"/>
    <lineage>
        <taxon>Bacteria</taxon>
        <taxon>Bacillati</taxon>
        <taxon>Bacillota</taxon>
        <taxon>Bacilli</taxon>
        <taxon>Lactobacillales</taxon>
        <taxon>Streptococcaceae</taxon>
        <taxon>Streptococcus</taxon>
    </lineage>
</organism>
<dbReference type="Proteomes" id="UP000003573">
    <property type="component" value="Unassembled WGS sequence"/>
</dbReference>
<gene>
    <name evidence="1" type="ORF">STRMA_1649</name>
</gene>
<proteinExistence type="predicted"/>
<dbReference type="STRING" id="764298.STRMA_1649"/>
<accession>G5JXM5</accession>
<evidence type="ECO:0000313" key="1">
    <source>
        <dbReference type="EMBL" id="EHJ52788.1"/>
    </source>
</evidence>
<keyword evidence="2" id="KW-1185">Reference proteome</keyword>
<reference evidence="1 2" key="1">
    <citation type="journal article" date="2014" name="Int. J. Syst. Evol. Microbiol.">
        <title>Phylogenomics and the dynamic genome evolution of the genus Streptococcus.</title>
        <authorList>
            <consortium name="The Broad Institute Genome Sequencing Platform"/>
            <person name="Richards V.P."/>
            <person name="Palmer S.R."/>
            <person name="Pavinski Bitar P.D."/>
            <person name="Qin X."/>
            <person name="Weinstock G.M."/>
            <person name="Highlander S.K."/>
            <person name="Town C.D."/>
            <person name="Burne R.A."/>
            <person name="Stanhope M.J."/>
        </authorList>
    </citation>
    <scope>NUCLEOTIDE SEQUENCE [LARGE SCALE GENOMIC DNA]</scope>
    <source>
        <strain evidence="1 2">NCTC 11558</strain>
    </source>
</reference>